<evidence type="ECO:0000256" key="1">
    <source>
        <dbReference type="SAM" id="MobiDB-lite"/>
    </source>
</evidence>
<evidence type="ECO:0000313" key="2">
    <source>
        <dbReference type="EMBL" id="CAE7466709.1"/>
    </source>
</evidence>
<feature type="non-terminal residue" evidence="2">
    <location>
        <position position="1"/>
    </location>
</feature>
<reference evidence="2" key="1">
    <citation type="submission" date="2021-02" db="EMBL/GenBank/DDBJ databases">
        <authorList>
            <person name="Dougan E. K."/>
            <person name="Rhodes N."/>
            <person name="Thang M."/>
            <person name="Chan C."/>
        </authorList>
    </citation>
    <scope>NUCLEOTIDE SEQUENCE</scope>
</reference>
<gene>
    <name evidence="2" type="ORF">SPIL2461_LOCUS11738</name>
</gene>
<comment type="caution">
    <text evidence="2">The sequence shown here is derived from an EMBL/GenBank/DDBJ whole genome shotgun (WGS) entry which is preliminary data.</text>
</comment>
<accession>A0A812S4H0</accession>
<dbReference type="AlphaFoldDB" id="A0A812S4H0"/>
<dbReference type="Proteomes" id="UP000649617">
    <property type="component" value="Unassembled WGS sequence"/>
</dbReference>
<proteinExistence type="predicted"/>
<protein>
    <submittedName>
        <fullName evidence="2">Uncharacterized protein</fullName>
    </submittedName>
</protein>
<dbReference type="EMBL" id="CAJNIZ010023147">
    <property type="protein sequence ID" value="CAE7466709.1"/>
    <property type="molecule type" value="Genomic_DNA"/>
</dbReference>
<keyword evidence="3" id="KW-1185">Reference proteome</keyword>
<name>A0A812S4H0_SYMPI</name>
<feature type="region of interest" description="Disordered" evidence="1">
    <location>
        <begin position="160"/>
        <end position="184"/>
    </location>
</feature>
<evidence type="ECO:0000313" key="3">
    <source>
        <dbReference type="Proteomes" id="UP000649617"/>
    </source>
</evidence>
<sequence length="330" mass="36356">MTEKNAIKFTFDGGGVAVPHDDRAPQALPSRTLAKVLTGVAKVAIRRKVQKEFGNPTSTRTTCCPNYTIRVRHHNTRFQLMRWLRRKRPNLQRAETEENLSKTLGYTMGQTRLVQDGGPPVGPSQRLSKIQPQQAKAIEEKQAKAVQQYTGAIQVLEEEGNREQGNQAQSKHDKQAAEQQGPSGVDFEALKWSSSPAAEMTEKNAIKFTFDGGGVAVPHDDRAPQALPSQTLAKVLTGVADGDQDQDHARHPVAVTSEGFLLVQWAGLETQEQANLLASIRGSSAPTLWLGLFESNGRMKRDEALFAEDPSCDIQALEYGEQEAYHTEQC</sequence>
<organism evidence="2 3">
    <name type="scientific">Symbiodinium pilosum</name>
    <name type="common">Dinoflagellate</name>
    <dbReference type="NCBI Taxonomy" id="2952"/>
    <lineage>
        <taxon>Eukaryota</taxon>
        <taxon>Sar</taxon>
        <taxon>Alveolata</taxon>
        <taxon>Dinophyceae</taxon>
        <taxon>Suessiales</taxon>
        <taxon>Symbiodiniaceae</taxon>
        <taxon>Symbiodinium</taxon>
    </lineage>
</organism>